<dbReference type="SMART" id="SM00450">
    <property type="entry name" value="RHOD"/>
    <property type="match status" value="1"/>
</dbReference>
<gene>
    <name evidence="11" type="ORF">BD410DRAFT_895341</name>
</gene>
<feature type="compositionally biased region" description="Low complexity" evidence="8">
    <location>
        <begin position="7"/>
        <end position="21"/>
    </location>
</feature>
<accession>A0A4Y7QGF1</accession>
<dbReference type="SUPFAM" id="SSF52821">
    <property type="entry name" value="Rhodanese/Cell cycle control phosphatase"/>
    <property type="match status" value="1"/>
</dbReference>
<evidence type="ECO:0000259" key="9">
    <source>
        <dbReference type="PROSITE" id="PS50206"/>
    </source>
</evidence>
<keyword evidence="5" id="KW-0833">Ubl conjugation pathway</keyword>
<evidence type="ECO:0000259" key="10">
    <source>
        <dbReference type="PROSITE" id="PS50235"/>
    </source>
</evidence>
<dbReference type="Pfam" id="PF00581">
    <property type="entry name" value="Rhodanese"/>
    <property type="match status" value="1"/>
</dbReference>
<dbReference type="GO" id="GO:0016579">
    <property type="term" value="P:protein deubiquitination"/>
    <property type="evidence" value="ECO:0007669"/>
    <property type="project" value="InterPro"/>
</dbReference>
<organism evidence="11 12">
    <name type="scientific">Rickenella mellea</name>
    <dbReference type="NCBI Taxonomy" id="50990"/>
    <lineage>
        <taxon>Eukaryota</taxon>
        <taxon>Fungi</taxon>
        <taxon>Dikarya</taxon>
        <taxon>Basidiomycota</taxon>
        <taxon>Agaricomycotina</taxon>
        <taxon>Agaricomycetes</taxon>
        <taxon>Hymenochaetales</taxon>
        <taxon>Rickenellaceae</taxon>
        <taxon>Rickenella</taxon>
    </lineage>
</organism>
<evidence type="ECO:0000256" key="7">
    <source>
        <dbReference type="ARBA" id="ARBA00022807"/>
    </source>
</evidence>
<feature type="region of interest" description="Disordered" evidence="8">
    <location>
        <begin position="613"/>
        <end position="765"/>
    </location>
</feature>
<feature type="domain" description="Rhodanese" evidence="9">
    <location>
        <begin position="413"/>
        <end position="533"/>
    </location>
</feature>
<evidence type="ECO:0000256" key="1">
    <source>
        <dbReference type="ARBA" id="ARBA00000707"/>
    </source>
</evidence>
<feature type="compositionally biased region" description="Polar residues" evidence="8">
    <location>
        <begin position="537"/>
        <end position="567"/>
    </location>
</feature>
<feature type="compositionally biased region" description="Polar residues" evidence="8">
    <location>
        <begin position="695"/>
        <end position="705"/>
    </location>
</feature>
<dbReference type="PANTHER" id="PTHR21646">
    <property type="entry name" value="UBIQUITIN CARBOXYL-TERMINAL HYDROLASE"/>
    <property type="match status" value="1"/>
</dbReference>
<sequence>MPAVTVPSSSANRSSGPASPALSRGSSVSIDDLSVTEIKERAKSIVQQLRGASAANLIKNAREKATQGADLEDRGDLKNALNAVHMAANLAALVYETTEFRHKDPATVKEFVQFQHQLGNDLIPRTMKLEAKLAQIEMAPKPSLNGVNGSTNEDSSNRKVGQTIADRMRSLQDAGMSVTPTTKRVSRDLTINPTPSDPPRPAPLSRASSSSHAVTSPPASASDMAFSHSHRSSVGYSPHTLVSPTAFGPPSPTSSTASSPRLAHMNLSEFNQAFPSIDELDEMSTTASSRIPTLPKLPSVPTNKPGTALKAPLPSPSTISRFPSLPLDLDPGPRPASTPATPTQNAHISRPSSPTSHTRSHVAPTVSLKPSTISSPPRISASGVSSALPSEPHNHVVTNTIFPKTLKEYMDSKGSKVLLLDVRERDEFDAEHIKGSAVVCLEPYVLDRDGLTAEKLEDALSVAPRKESMVFSNRDKFQYVVMYDSDAETFTKPMAAVSRVIFENAFRKMLQRPPVILVGGLRDWKALYPRDVATESRPGSETISRASSASGVATSPDLTNGRATATSGGMDELPRRGESIKPPVMAPSSSTSAAAGLNGIAGQESQHEIWTPNLKQSWSGSTNGYTTDSSSSSRSEGRVRQSMDQIPEGSKSPEMNGQPSQDARQLRRKPGMHRPPSTSSIPSFGGRSTYEAPNGQYTAQSIMNQSSYSTTSSSSSSSTPIQYTQYPRPASSSAYSPSFNPSSGPSGVVSPPPQASINPSPLSRRRSDYIDQSEQAVSTFANRPSIDYPDLSSHSVLRPPPVAATPPLERQDNRPRIVPHGSSLGMHGSSFPKPPVIQSDYPVTYWPDMQVSTSGLKNLGNTCYMNATIQCLSATIPFARFFTDGRWKSAVNMVNPLGTKGHLTQAFASILHELWHEELPTLSPYTFRRAIAHFAKQFAGSEQHDSQEFLNFLLDGLHEDMNRVLQKPQNAVTPEREAELEVLPQQIASEQEWKIYRMRNDSIVVDYFQGQFRNRMECMTCKKTSTTYNAFMYLTLPIPATRASSKVTLQQCLDAFVQEEVMEKSDAWNCPNCKTKRKATKRLSLSRLPPVLLIHLKRFSFKGPFTDKLETVVDFPLRGLDLTNYMPPPMPPGSDKRQSVPLSPDDPRAQIPPYKYDLYGVTNHFGKLSSGHYTAFINSRGSWLYCDDSRVTQADAKEVVGRPAYVLFYKRSKT</sequence>
<dbReference type="Gene3D" id="3.40.250.10">
    <property type="entry name" value="Rhodanese-like domain"/>
    <property type="match status" value="1"/>
</dbReference>
<dbReference type="InterPro" id="IPR028889">
    <property type="entry name" value="USP"/>
</dbReference>
<feature type="region of interest" description="Disordered" evidence="8">
    <location>
        <begin position="534"/>
        <end position="595"/>
    </location>
</feature>
<dbReference type="PROSITE" id="PS00973">
    <property type="entry name" value="USP_2"/>
    <property type="match status" value="1"/>
</dbReference>
<reference evidence="11 12" key="1">
    <citation type="submission" date="2018-06" db="EMBL/GenBank/DDBJ databases">
        <title>A transcriptomic atlas of mushroom development highlights an independent origin of complex multicellularity.</title>
        <authorList>
            <consortium name="DOE Joint Genome Institute"/>
            <person name="Krizsan K."/>
            <person name="Almasi E."/>
            <person name="Merenyi Z."/>
            <person name="Sahu N."/>
            <person name="Viragh M."/>
            <person name="Koszo T."/>
            <person name="Mondo S."/>
            <person name="Kiss B."/>
            <person name="Balint B."/>
            <person name="Kues U."/>
            <person name="Barry K."/>
            <person name="Hegedus J.C."/>
            <person name="Henrissat B."/>
            <person name="Johnson J."/>
            <person name="Lipzen A."/>
            <person name="Ohm R."/>
            <person name="Nagy I."/>
            <person name="Pangilinan J."/>
            <person name="Yan J."/>
            <person name="Xiong Y."/>
            <person name="Grigoriev I.V."/>
            <person name="Hibbett D.S."/>
            <person name="Nagy L.G."/>
        </authorList>
    </citation>
    <scope>NUCLEOTIDE SEQUENCE [LARGE SCALE GENOMIC DNA]</scope>
    <source>
        <strain evidence="11 12">SZMC22713</strain>
    </source>
</reference>
<dbReference type="STRING" id="50990.A0A4Y7QGF1"/>
<keyword evidence="7" id="KW-0788">Thiol protease</keyword>
<feature type="compositionally biased region" description="Polar residues" evidence="8">
    <location>
        <begin position="368"/>
        <end position="388"/>
    </location>
</feature>
<dbReference type="PROSITE" id="PS50206">
    <property type="entry name" value="RHODANESE_3"/>
    <property type="match status" value="1"/>
</dbReference>
<dbReference type="PROSITE" id="PS00972">
    <property type="entry name" value="USP_1"/>
    <property type="match status" value="1"/>
</dbReference>
<evidence type="ECO:0000256" key="3">
    <source>
        <dbReference type="ARBA" id="ARBA00012759"/>
    </source>
</evidence>
<feature type="region of interest" description="Disordered" evidence="8">
    <location>
        <begin position="283"/>
        <end position="391"/>
    </location>
</feature>
<dbReference type="InterPro" id="IPR001394">
    <property type="entry name" value="Peptidase_C19_UCH"/>
</dbReference>
<feature type="compositionally biased region" description="Low complexity" evidence="8">
    <location>
        <begin position="619"/>
        <end position="634"/>
    </location>
</feature>
<dbReference type="InterPro" id="IPR038765">
    <property type="entry name" value="Papain-like_cys_pep_sf"/>
</dbReference>
<dbReference type="CDD" id="cd02674">
    <property type="entry name" value="Peptidase_C19R"/>
    <property type="match status" value="1"/>
</dbReference>
<feature type="region of interest" description="Disordered" evidence="8">
    <location>
        <begin position="140"/>
        <end position="159"/>
    </location>
</feature>
<comment type="catalytic activity">
    <reaction evidence="1">
        <text>Thiol-dependent hydrolysis of ester, thioester, amide, peptide and isopeptide bonds formed by the C-terminal Gly of ubiquitin (a 76-residue protein attached to proteins as an intracellular targeting signal).</text>
        <dbReference type="EC" id="3.4.19.12"/>
    </reaction>
</comment>
<dbReference type="EMBL" id="ML170161">
    <property type="protein sequence ID" value="TDL26727.1"/>
    <property type="molecule type" value="Genomic_DNA"/>
</dbReference>
<comment type="similarity">
    <text evidence="2">Belongs to the peptidase C19 family.</text>
</comment>
<dbReference type="SUPFAM" id="SSF54001">
    <property type="entry name" value="Cysteine proteinases"/>
    <property type="match status" value="1"/>
</dbReference>
<dbReference type="InterPro" id="IPR001763">
    <property type="entry name" value="Rhodanese-like_dom"/>
</dbReference>
<dbReference type="InterPro" id="IPR018200">
    <property type="entry name" value="USP_CS"/>
</dbReference>
<feature type="region of interest" description="Disordered" evidence="8">
    <location>
        <begin position="782"/>
        <end position="815"/>
    </location>
</feature>
<keyword evidence="6" id="KW-0378">Hydrolase</keyword>
<protein>
    <recommendedName>
        <fullName evidence="3">ubiquitinyl hydrolase 1</fullName>
        <ecNumber evidence="3">3.4.19.12</ecNumber>
    </recommendedName>
</protein>
<proteinExistence type="inferred from homology"/>
<dbReference type="VEuPathDB" id="FungiDB:BD410DRAFT_895341"/>
<dbReference type="InterPro" id="IPR036873">
    <property type="entry name" value="Rhodanese-like_dom_sf"/>
</dbReference>
<feature type="region of interest" description="Disordered" evidence="8">
    <location>
        <begin position="1"/>
        <end position="28"/>
    </location>
</feature>
<dbReference type="OrthoDB" id="292964at2759"/>
<keyword evidence="4" id="KW-0645">Protease</keyword>
<feature type="compositionally biased region" description="Low complexity" evidence="8">
    <location>
        <begin position="203"/>
        <end position="222"/>
    </location>
</feature>
<evidence type="ECO:0000313" key="12">
    <source>
        <dbReference type="Proteomes" id="UP000294933"/>
    </source>
</evidence>
<dbReference type="Pfam" id="PF00443">
    <property type="entry name" value="UCH"/>
    <property type="match status" value="1"/>
</dbReference>
<evidence type="ECO:0000256" key="6">
    <source>
        <dbReference type="ARBA" id="ARBA00022801"/>
    </source>
</evidence>
<name>A0A4Y7QGF1_9AGAM</name>
<evidence type="ECO:0000256" key="5">
    <source>
        <dbReference type="ARBA" id="ARBA00022786"/>
    </source>
</evidence>
<feature type="region of interest" description="Disordered" evidence="8">
    <location>
        <begin position="170"/>
        <end position="259"/>
    </location>
</feature>
<feature type="compositionally biased region" description="Low complexity" evidence="8">
    <location>
        <begin position="706"/>
        <end position="719"/>
    </location>
</feature>
<dbReference type="PANTHER" id="PTHR21646:SF95">
    <property type="entry name" value="UBIQUITIN CARBOXYL-TERMINAL HYDROLASE 4-RELATED"/>
    <property type="match status" value="1"/>
</dbReference>
<feature type="compositionally biased region" description="Polar residues" evidence="8">
    <location>
        <begin position="145"/>
        <end position="159"/>
    </location>
</feature>
<evidence type="ECO:0000256" key="2">
    <source>
        <dbReference type="ARBA" id="ARBA00009085"/>
    </source>
</evidence>
<dbReference type="GO" id="GO:0006508">
    <property type="term" value="P:proteolysis"/>
    <property type="evidence" value="ECO:0007669"/>
    <property type="project" value="UniProtKB-KW"/>
</dbReference>
<dbReference type="AlphaFoldDB" id="A0A4Y7QGF1"/>
<evidence type="ECO:0000313" key="11">
    <source>
        <dbReference type="EMBL" id="TDL26727.1"/>
    </source>
</evidence>
<dbReference type="Gene3D" id="3.90.70.10">
    <property type="entry name" value="Cysteine proteinases"/>
    <property type="match status" value="1"/>
</dbReference>
<dbReference type="InterPro" id="IPR050185">
    <property type="entry name" value="Ub_carboxyl-term_hydrolase"/>
</dbReference>
<evidence type="ECO:0000256" key="4">
    <source>
        <dbReference type="ARBA" id="ARBA00022670"/>
    </source>
</evidence>
<feature type="compositionally biased region" description="Polar residues" evidence="8">
    <location>
        <begin position="338"/>
        <end position="347"/>
    </location>
</feature>
<feature type="domain" description="USP" evidence="10">
    <location>
        <begin position="854"/>
        <end position="1212"/>
    </location>
</feature>
<feature type="compositionally biased region" description="Low complexity" evidence="8">
    <location>
        <begin position="726"/>
        <end position="749"/>
    </location>
</feature>
<feature type="compositionally biased region" description="Polar residues" evidence="8">
    <location>
        <begin position="653"/>
        <end position="663"/>
    </location>
</feature>
<evidence type="ECO:0000256" key="8">
    <source>
        <dbReference type="SAM" id="MobiDB-lite"/>
    </source>
</evidence>
<feature type="region of interest" description="Disordered" evidence="8">
    <location>
        <begin position="1126"/>
        <end position="1146"/>
    </location>
</feature>
<dbReference type="PROSITE" id="PS50235">
    <property type="entry name" value="USP_3"/>
    <property type="match status" value="1"/>
</dbReference>
<keyword evidence="12" id="KW-1185">Reference proteome</keyword>
<dbReference type="GO" id="GO:0004843">
    <property type="term" value="F:cysteine-type deubiquitinase activity"/>
    <property type="evidence" value="ECO:0007669"/>
    <property type="project" value="UniProtKB-EC"/>
</dbReference>
<dbReference type="EC" id="3.4.19.12" evidence="3"/>
<dbReference type="Proteomes" id="UP000294933">
    <property type="component" value="Unassembled WGS sequence"/>
</dbReference>